<feature type="transmembrane region" description="Helical" evidence="4">
    <location>
        <begin position="287"/>
        <end position="308"/>
    </location>
</feature>
<feature type="transmembrane region" description="Helical" evidence="4">
    <location>
        <begin position="77"/>
        <end position="95"/>
    </location>
</feature>
<evidence type="ECO:0000256" key="2">
    <source>
        <dbReference type="ARBA" id="ARBA00023125"/>
    </source>
</evidence>
<keyword evidence="2" id="KW-0238">DNA-binding</keyword>
<feature type="transmembrane region" description="Helical" evidence="4">
    <location>
        <begin position="196"/>
        <end position="219"/>
    </location>
</feature>
<dbReference type="PANTHER" id="PTHR44688:SF16">
    <property type="entry name" value="DNA-BINDING TRANSCRIPTIONAL ACTIVATOR DEVR_DOSR"/>
    <property type="match status" value="1"/>
</dbReference>
<dbReference type="InterPro" id="IPR036388">
    <property type="entry name" value="WH-like_DNA-bd_sf"/>
</dbReference>
<feature type="domain" description="HTH luxR-type" evidence="5">
    <location>
        <begin position="324"/>
        <end position="389"/>
    </location>
</feature>
<dbReference type="RefSeq" id="WP_244411697.1">
    <property type="nucleotide sequence ID" value="NZ_AP025564.1"/>
</dbReference>
<feature type="transmembrane region" description="Helical" evidence="4">
    <location>
        <begin position="262"/>
        <end position="281"/>
    </location>
</feature>
<keyword evidence="7" id="KW-1185">Reference proteome</keyword>
<keyword evidence="4" id="KW-0472">Membrane</keyword>
<feature type="transmembrane region" description="Helical" evidence="4">
    <location>
        <begin position="134"/>
        <end position="152"/>
    </location>
</feature>
<keyword evidence="4" id="KW-1133">Transmembrane helix</keyword>
<evidence type="ECO:0000256" key="3">
    <source>
        <dbReference type="ARBA" id="ARBA00023163"/>
    </source>
</evidence>
<feature type="transmembrane region" description="Helical" evidence="4">
    <location>
        <begin position="48"/>
        <end position="65"/>
    </location>
</feature>
<evidence type="ECO:0000256" key="4">
    <source>
        <dbReference type="SAM" id="Phobius"/>
    </source>
</evidence>
<accession>A0ABM7WGJ0</accession>
<dbReference type="InterPro" id="IPR000792">
    <property type="entry name" value="Tscrpt_reg_LuxR_C"/>
</dbReference>
<reference evidence="6 7" key="1">
    <citation type="submission" date="2022-01" db="EMBL/GenBank/DDBJ databases">
        <title>Novel bile acid biosynthetic pathways are enriched in the microbiome of centenarians.</title>
        <authorList>
            <person name="Sato Y."/>
            <person name="Atarashi K."/>
            <person name="Plichta R.D."/>
            <person name="Arai Y."/>
            <person name="Sasajima S."/>
            <person name="Kearney M.S."/>
            <person name="Suda W."/>
            <person name="Takeshita K."/>
            <person name="Sasaki T."/>
            <person name="Okamoto S."/>
            <person name="Skelly N.A."/>
            <person name="Okamura Y."/>
            <person name="Vlamakis H."/>
            <person name="Li Y."/>
            <person name="Tanoue T."/>
            <person name="Takei H."/>
            <person name="Nittono H."/>
            <person name="Narushima S."/>
            <person name="Irie J."/>
            <person name="Itoh H."/>
            <person name="Moriya K."/>
            <person name="Sugiura Y."/>
            <person name="Suematsu M."/>
            <person name="Moritoki N."/>
            <person name="Shibata S."/>
            <person name="Littman R.D."/>
            <person name="Fischbach A.M."/>
            <person name="Uwamino Y."/>
            <person name="Inoue T."/>
            <person name="Honda A."/>
            <person name="Hattori M."/>
            <person name="Murai T."/>
            <person name="Xavier J.R."/>
            <person name="Hirose N."/>
            <person name="Honda K."/>
        </authorList>
    </citation>
    <scope>NUCLEOTIDE SEQUENCE [LARGE SCALE GENOMIC DNA]</scope>
    <source>
        <strain evidence="6 7">CE91-St30</strain>
    </source>
</reference>
<dbReference type="Proteomes" id="UP001320544">
    <property type="component" value="Chromosome"/>
</dbReference>
<dbReference type="PRINTS" id="PR00038">
    <property type="entry name" value="HTHLUXR"/>
</dbReference>
<organism evidence="6 7">
    <name type="scientific">Raoultibacter timonensis</name>
    <dbReference type="NCBI Taxonomy" id="1907662"/>
    <lineage>
        <taxon>Bacteria</taxon>
        <taxon>Bacillati</taxon>
        <taxon>Actinomycetota</taxon>
        <taxon>Coriobacteriia</taxon>
        <taxon>Eggerthellales</taxon>
        <taxon>Eggerthellaceae</taxon>
        <taxon>Raoultibacter</taxon>
    </lineage>
</organism>
<feature type="transmembrane region" description="Helical" evidence="4">
    <location>
        <begin position="239"/>
        <end position="255"/>
    </location>
</feature>
<dbReference type="Gene3D" id="1.10.10.10">
    <property type="entry name" value="Winged helix-like DNA-binding domain superfamily/Winged helix DNA-binding domain"/>
    <property type="match status" value="1"/>
</dbReference>
<evidence type="ECO:0000259" key="5">
    <source>
        <dbReference type="PROSITE" id="PS50043"/>
    </source>
</evidence>
<protein>
    <recommendedName>
        <fullName evidence="5">HTH luxR-type domain-containing protein</fullName>
    </recommendedName>
</protein>
<dbReference type="Pfam" id="PF00196">
    <property type="entry name" value="GerE"/>
    <property type="match status" value="1"/>
</dbReference>
<evidence type="ECO:0000313" key="7">
    <source>
        <dbReference type="Proteomes" id="UP001320544"/>
    </source>
</evidence>
<dbReference type="InterPro" id="IPR016032">
    <property type="entry name" value="Sig_transdc_resp-reg_C-effctor"/>
</dbReference>
<sequence>MQVYLQSERIDFSRSSKIALVDAAIWVWFYQTSHAEGSILTMATEASWYGQGVLGIIIAALVLLLKWDAFPQRFRILAPIVASSACALLTAVGLLDLSGTVVQHATLAVLSFSACACQLLRLDNLAKSDNIRMLATVLTESLVMFYALNLILAESSQILRDIFMIVAPCALLAGLKTPSAPTKNMRPFSLKTLVTTPNVLVCAFGIAGGFVFVAGALHVPTGLNDLFHSPMPTYPTMQLLYMALAITASSGLRLPKAMYFSLVNLSWAFGSLLGSFAMRMAPQIPEAVSFVLAAAVMMSFFLFQSTWIDRPETMPSTPDQLVEEIAGQYGLTKRETEVAALLLEGRSLRHIQNALFISEGTAKTHAKHIYAKLNVRTKQELIDLFKNGSR</sequence>
<dbReference type="SMART" id="SM00421">
    <property type="entry name" value="HTH_LUXR"/>
    <property type="match status" value="1"/>
</dbReference>
<evidence type="ECO:0000313" key="6">
    <source>
        <dbReference type="EMBL" id="BDE95270.1"/>
    </source>
</evidence>
<proteinExistence type="predicted"/>
<name>A0ABM7WGJ0_9ACTN</name>
<keyword evidence="1" id="KW-0805">Transcription regulation</keyword>
<gene>
    <name evidence="6" type="ORF">CE91St30_06030</name>
</gene>
<dbReference type="EMBL" id="AP025564">
    <property type="protein sequence ID" value="BDE95270.1"/>
    <property type="molecule type" value="Genomic_DNA"/>
</dbReference>
<keyword evidence="4" id="KW-0812">Transmembrane</keyword>
<evidence type="ECO:0000256" key="1">
    <source>
        <dbReference type="ARBA" id="ARBA00023015"/>
    </source>
</evidence>
<dbReference type="SUPFAM" id="SSF46894">
    <property type="entry name" value="C-terminal effector domain of the bipartite response regulators"/>
    <property type="match status" value="1"/>
</dbReference>
<feature type="transmembrane region" description="Helical" evidence="4">
    <location>
        <begin position="158"/>
        <end position="175"/>
    </location>
</feature>
<dbReference type="PANTHER" id="PTHR44688">
    <property type="entry name" value="DNA-BINDING TRANSCRIPTIONAL ACTIVATOR DEVR_DOSR"/>
    <property type="match status" value="1"/>
</dbReference>
<feature type="transmembrane region" description="Helical" evidence="4">
    <location>
        <begin position="101"/>
        <end position="122"/>
    </location>
</feature>
<dbReference type="PROSITE" id="PS50043">
    <property type="entry name" value="HTH_LUXR_2"/>
    <property type="match status" value="1"/>
</dbReference>
<keyword evidence="3" id="KW-0804">Transcription</keyword>
<dbReference type="CDD" id="cd06170">
    <property type="entry name" value="LuxR_C_like"/>
    <property type="match status" value="1"/>
</dbReference>